<evidence type="ECO:0000256" key="10">
    <source>
        <dbReference type="RuleBase" id="RU361144"/>
    </source>
</evidence>
<dbReference type="InterPro" id="IPR001548">
    <property type="entry name" value="Peptidase_M2"/>
</dbReference>
<dbReference type="GO" id="GO:0003084">
    <property type="term" value="P:positive regulation of systemic arterial blood pressure"/>
    <property type="evidence" value="ECO:0007669"/>
    <property type="project" value="TreeGrafter"/>
</dbReference>
<evidence type="ECO:0000256" key="4">
    <source>
        <dbReference type="ARBA" id="ARBA00023180"/>
    </source>
</evidence>
<evidence type="ECO:0000256" key="7">
    <source>
        <dbReference type="PIRSR" id="PIRSR601548-8"/>
    </source>
</evidence>
<keyword evidence="10" id="KW-0378">Hydrolase</keyword>
<gene>
    <name evidence="12" type="primary">LOC113469521</name>
</gene>
<evidence type="ECO:0000256" key="2">
    <source>
        <dbReference type="ARBA" id="ARBA00022729"/>
    </source>
</evidence>
<keyword evidence="10" id="KW-0121">Carboxypeptidase</keyword>
<protein>
    <recommendedName>
        <fullName evidence="10">Angiotensin-converting enzyme</fullName>
        <ecNumber evidence="10">3.4.-.-</ecNumber>
    </recommendedName>
</protein>
<dbReference type="GO" id="GO:0006508">
    <property type="term" value="P:proteolysis"/>
    <property type="evidence" value="ECO:0007669"/>
    <property type="project" value="UniProtKB-KW"/>
</dbReference>
<evidence type="ECO:0000256" key="1">
    <source>
        <dbReference type="ARBA" id="ARBA00008139"/>
    </source>
</evidence>
<dbReference type="PANTHER" id="PTHR10514">
    <property type="entry name" value="ANGIOTENSIN-CONVERTING ENZYME"/>
    <property type="match status" value="1"/>
</dbReference>
<evidence type="ECO:0000313" key="12">
    <source>
        <dbReference type="RefSeq" id="XP_026683101.1"/>
    </source>
</evidence>
<dbReference type="GO" id="GO:0008241">
    <property type="term" value="F:peptidyl-dipeptidase activity"/>
    <property type="evidence" value="ECO:0007669"/>
    <property type="project" value="InterPro"/>
</dbReference>
<evidence type="ECO:0000313" key="11">
    <source>
        <dbReference type="Proteomes" id="UP000079169"/>
    </source>
</evidence>
<dbReference type="PaxDb" id="121845-A0A3Q0J3V0"/>
<evidence type="ECO:0000256" key="5">
    <source>
        <dbReference type="PIRSR" id="PIRSR601548-3"/>
    </source>
</evidence>
<feature type="binding site" evidence="7">
    <location>
        <position position="68"/>
    </location>
    <ligand>
        <name>Zn(2+)</name>
        <dbReference type="ChEBI" id="CHEBI:29105"/>
        <label>2</label>
        <note>catalytic</note>
    </ligand>
</feature>
<feature type="disulfide bond" evidence="6 9">
    <location>
        <begin position="37"/>
        <end position="55"/>
    </location>
</feature>
<dbReference type="STRING" id="121845.A0A3Q0J3V0"/>
<evidence type="ECO:0000256" key="3">
    <source>
        <dbReference type="ARBA" id="ARBA00023157"/>
    </source>
</evidence>
<dbReference type="EC" id="3.4.-.-" evidence="10"/>
<dbReference type="GO" id="GO:0008237">
    <property type="term" value="F:metallopeptidase activity"/>
    <property type="evidence" value="ECO:0007669"/>
    <property type="project" value="UniProtKB-KW"/>
</dbReference>
<keyword evidence="10" id="KW-0645">Protease</keyword>
<dbReference type="GeneID" id="113469521"/>
<dbReference type="GO" id="GO:0046872">
    <property type="term" value="F:metal ion binding"/>
    <property type="evidence" value="ECO:0007669"/>
    <property type="project" value="UniProtKB-KW"/>
</dbReference>
<feature type="binding site" evidence="5">
    <location>
        <position position="68"/>
    </location>
    <ligand>
        <name>Zn(2+)</name>
        <dbReference type="ChEBI" id="CHEBI:29105"/>
        <label>1</label>
        <note>catalytic</note>
    </ligand>
</feature>
<evidence type="ECO:0000256" key="6">
    <source>
        <dbReference type="PIRSR" id="PIRSR601548-4"/>
    </source>
</evidence>
<dbReference type="Proteomes" id="UP000079169">
    <property type="component" value="Unplaced"/>
</dbReference>
<keyword evidence="5 10" id="KW-0479">Metal-binding</keyword>
<dbReference type="PRINTS" id="PR00791">
    <property type="entry name" value="PEPDIPTASEA"/>
</dbReference>
<feature type="binding site" evidence="5">
    <location>
        <position position="72"/>
    </location>
    <ligand>
        <name>Zn(2+)</name>
        <dbReference type="ChEBI" id="CHEBI:29105"/>
        <label>1</label>
        <note>catalytic</note>
    </ligand>
</feature>
<keyword evidence="10" id="KW-0482">Metalloprotease</keyword>
<dbReference type="KEGG" id="dci:113469521"/>
<keyword evidence="2" id="KW-0732">Signal</keyword>
<dbReference type="PANTHER" id="PTHR10514:SF27">
    <property type="entry name" value="ANGIOTENSIN-CONVERTING ENZYME"/>
    <property type="match status" value="1"/>
</dbReference>
<comment type="similarity">
    <text evidence="1 9 10">Belongs to the peptidase M2 family.</text>
</comment>
<dbReference type="GO" id="GO:0003081">
    <property type="term" value="P:regulation of systemic arterial blood pressure by renin-angiotensin"/>
    <property type="evidence" value="ECO:0007669"/>
    <property type="project" value="TreeGrafter"/>
</dbReference>
<evidence type="ECO:0000256" key="8">
    <source>
        <dbReference type="PIRSR" id="PIRSR601548-9"/>
    </source>
</evidence>
<comment type="caution">
    <text evidence="9">Lacks conserved residue(s) required for the propagation of feature annotation.</text>
</comment>
<feature type="binding site" evidence="7">
    <location>
        <position position="72"/>
    </location>
    <ligand>
        <name>Zn(2+)</name>
        <dbReference type="ChEBI" id="CHEBI:29105"/>
        <label>2</label>
        <note>catalytic</note>
    </ligand>
</feature>
<dbReference type="AlphaFoldDB" id="A0A3Q0J3V0"/>
<proteinExistence type="inferred from homology"/>
<reference evidence="12" key="1">
    <citation type="submission" date="2025-08" db="UniProtKB">
        <authorList>
            <consortium name="RefSeq"/>
        </authorList>
    </citation>
    <scope>IDENTIFICATION</scope>
</reference>
<dbReference type="RefSeq" id="XP_026683101.1">
    <property type="nucleotide sequence ID" value="XM_026827300.1"/>
</dbReference>
<feature type="active site" description="Proton acceptor 2" evidence="8">
    <location>
        <position position="69"/>
    </location>
</feature>
<comment type="cofactor">
    <cofactor evidence="10">
        <name>Zn(2+)</name>
        <dbReference type="ChEBI" id="CHEBI:29105"/>
    </cofactor>
    <text evidence="10">Binds 1 zinc ion per subunit.</text>
</comment>
<keyword evidence="3 6" id="KW-1015">Disulfide bond</keyword>
<keyword evidence="5 10" id="KW-0862">Zinc</keyword>
<dbReference type="GO" id="GO:0005886">
    <property type="term" value="C:plasma membrane"/>
    <property type="evidence" value="ECO:0007669"/>
    <property type="project" value="TreeGrafter"/>
</dbReference>
<sequence length="118" mass="13924">MFRTAEEFFTSINMSAMPPEFWERSMLEKPQGREVVCHASAWDFHDGKDFRIKMCTRVNEEDLFTIHHEMGHVEYFIQYKDQPMAFREGANPGKNTRGWVAELNSIHKKPNLRLTCRG</sequence>
<dbReference type="GO" id="GO:0004180">
    <property type="term" value="F:carboxypeptidase activity"/>
    <property type="evidence" value="ECO:0007669"/>
    <property type="project" value="UniProtKB-KW"/>
</dbReference>
<keyword evidence="11" id="KW-1185">Reference proteome</keyword>
<dbReference type="SUPFAM" id="SSF55486">
    <property type="entry name" value="Metalloproteases ('zincins'), catalytic domain"/>
    <property type="match status" value="1"/>
</dbReference>
<dbReference type="PROSITE" id="PS52011">
    <property type="entry name" value="PEPTIDASE_M2"/>
    <property type="match status" value="1"/>
</dbReference>
<organism evidence="11 12">
    <name type="scientific">Diaphorina citri</name>
    <name type="common">Asian citrus psyllid</name>
    <dbReference type="NCBI Taxonomy" id="121845"/>
    <lineage>
        <taxon>Eukaryota</taxon>
        <taxon>Metazoa</taxon>
        <taxon>Ecdysozoa</taxon>
        <taxon>Arthropoda</taxon>
        <taxon>Hexapoda</taxon>
        <taxon>Insecta</taxon>
        <taxon>Pterygota</taxon>
        <taxon>Neoptera</taxon>
        <taxon>Paraneoptera</taxon>
        <taxon>Hemiptera</taxon>
        <taxon>Sternorrhyncha</taxon>
        <taxon>Psylloidea</taxon>
        <taxon>Psyllidae</taxon>
        <taxon>Diaphorininae</taxon>
        <taxon>Diaphorina</taxon>
    </lineage>
</organism>
<keyword evidence="4 10" id="KW-0325">Glycoprotein</keyword>
<accession>A0A3Q0J3V0</accession>
<evidence type="ECO:0000256" key="9">
    <source>
        <dbReference type="PROSITE-ProRule" id="PRU01355"/>
    </source>
</evidence>
<name>A0A3Q0J3V0_DIACI</name>
<dbReference type="Pfam" id="PF01401">
    <property type="entry name" value="Peptidase_M2"/>
    <property type="match status" value="1"/>
</dbReference>